<dbReference type="Gene3D" id="2.170.130.10">
    <property type="entry name" value="TonB-dependent receptor, plug domain"/>
    <property type="match status" value="1"/>
</dbReference>
<keyword evidence="11 14" id="KW-0472">Membrane</keyword>
<keyword evidence="3 14" id="KW-0813">Transport</keyword>
<protein>
    <submittedName>
        <fullName evidence="20">TonB-dependent siderophore receptor</fullName>
    </submittedName>
</protein>
<dbReference type="Pfam" id="PF00593">
    <property type="entry name" value="TonB_dep_Rec_b-barrel"/>
    <property type="match status" value="1"/>
</dbReference>
<evidence type="ECO:0000259" key="19">
    <source>
        <dbReference type="Pfam" id="PF07715"/>
    </source>
</evidence>
<dbReference type="Proteomes" id="UP000216429">
    <property type="component" value="Unassembled WGS sequence"/>
</dbReference>
<evidence type="ECO:0000256" key="4">
    <source>
        <dbReference type="ARBA" id="ARBA00022452"/>
    </source>
</evidence>
<dbReference type="GO" id="GO:0009279">
    <property type="term" value="C:cell outer membrane"/>
    <property type="evidence" value="ECO:0007669"/>
    <property type="project" value="UniProtKB-SubCell"/>
</dbReference>
<dbReference type="EMBL" id="NEVU01000003">
    <property type="protein sequence ID" value="OZI72361.1"/>
    <property type="molecule type" value="Genomic_DNA"/>
</dbReference>
<comment type="similarity">
    <text evidence="2 14 15">Belongs to the TonB-dependent receptor family.</text>
</comment>
<comment type="subcellular location">
    <subcellularLocation>
        <location evidence="1 14">Cell outer membrane</location>
        <topology evidence="1 14">Multi-pass membrane protein</topology>
    </subcellularLocation>
</comment>
<evidence type="ECO:0000256" key="3">
    <source>
        <dbReference type="ARBA" id="ARBA00022448"/>
    </source>
</evidence>
<evidence type="ECO:0000256" key="6">
    <source>
        <dbReference type="ARBA" id="ARBA00022692"/>
    </source>
</evidence>
<accession>A0A261VF09</accession>
<keyword evidence="5" id="KW-0410">Iron transport</keyword>
<gene>
    <name evidence="20" type="ORF">CAL22_18990</name>
</gene>
<evidence type="ECO:0000313" key="20">
    <source>
        <dbReference type="EMBL" id="OZI72361.1"/>
    </source>
</evidence>
<sequence length="701" mass="76348">MSIARLGRGCLAVLAAMPAMSQADSAAVTASPVDLPAISIQAAGQLETDFRAGGPPQVNKSNASLAETPQTVTVVPRSVLDSQQAQTLADALHDVPGVVANNFGRRGWDDVIIRGQKASDALFVDGLRVSTTNRIAQELFGVEQVEVIKGPASLLYGQVLPGGLVNMVSKRPRADRFAEAGITTGSHHLYQGTMDVGTPLSADGKAALRINALARNTRDATDYVWSRNRWVAPSLSLDVGPRTDVTLLASVQQRTYVRQQGLPLSGSIAANPHGPVPRRRFTGEPDQAPYRGRESRLGYALSHRFDSGWTLHQNFRHQQFRLDGQFVASGKFLADARNLRRTASDQHWDGSTIALDTHVQRRFLAGPWGEHELTAGVDYLRSRQDAVRTNCAVRPLDVYAPNYGGGFVCAAKPRLDTRTTIRDLGIYVRDQVTLAERWRLLAGLRHDRAATRNQDQLAGKREAERAQASTGSAALMYEISPGVRPYASYATSFTPNAGTDINGDRFVPERGRQWELGAKLELDGGAMQLNLAAFELRRRNVLQSDPLHDGFSIAVGEQRSRGAEIGLVADLSHGLSLMGGYAYTAAVITDDGGQMPSTEGQRLNNVPRHSFTLYSRYALSGEAQGWELNAGLRGESKRYAYGYFLPGYVVADLGVAYRARRWRAALTIKNVFDKQYYAGGLIAAVALGNDRAALFTVGYHY</sequence>
<keyword evidence="10 15" id="KW-0798">TonB box</keyword>
<organism evidence="20 21">
    <name type="scientific">Bordetella genomosp. 12</name>
    <dbReference type="NCBI Taxonomy" id="463035"/>
    <lineage>
        <taxon>Bacteria</taxon>
        <taxon>Pseudomonadati</taxon>
        <taxon>Pseudomonadota</taxon>
        <taxon>Betaproteobacteria</taxon>
        <taxon>Burkholderiales</taxon>
        <taxon>Alcaligenaceae</taxon>
        <taxon>Bordetella</taxon>
    </lineage>
</organism>
<dbReference type="FunFam" id="2.170.130.10:FF:000001">
    <property type="entry name" value="Catecholate siderophore TonB-dependent receptor"/>
    <property type="match status" value="1"/>
</dbReference>
<feature type="domain" description="TonB-dependent receptor plug" evidence="19">
    <location>
        <begin position="65"/>
        <end position="163"/>
    </location>
</feature>
<dbReference type="CDD" id="cd01347">
    <property type="entry name" value="ligand_gated_channel"/>
    <property type="match status" value="1"/>
</dbReference>
<keyword evidence="8" id="KW-0408">Iron</keyword>
<evidence type="ECO:0000256" key="2">
    <source>
        <dbReference type="ARBA" id="ARBA00009810"/>
    </source>
</evidence>
<feature type="chain" id="PRO_5013034682" evidence="17">
    <location>
        <begin position="27"/>
        <end position="701"/>
    </location>
</feature>
<evidence type="ECO:0000256" key="13">
    <source>
        <dbReference type="ARBA" id="ARBA00023237"/>
    </source>
</evidence>
<evidence type="ECO:0000259" key="18">
    <source>
        <dbReference type="Pfam" id="PF00593"/>
    </source>
</evidence>
<keyword evidence="13 14" id="KW-0998">Cell outer membrane</keyword>
<name>A0A261VF09_9BORD</name>
<dbReference type="GO" id="GO:0038023">
    <property type="term" value="F:signaling receptor activity"/>
    <property type="evidence" value="ECO:0007669"/>
    <property type="project" value="InterPro"/>
</dbReference>
<dbReference type="AlphaFoldDB" id="A0A261VF09"/>
<dbReference type="InterPro" id="IPR012910">
    <property type="entry name" value="Plug_dom"/>
</dbReference>
<evidence type="ECO:0000256" key="10">
    <source>
        <dbReference type="ARBA" id="ARBA00023077"/>
    </source>
</evidence>
<dbReference type="NCBIfam" id="TIGR01783">
    <property type="entry name" value="TonB-siderophor"/>
    <property type="match status" value="1"/>
</dbReference>
<feature type="signal peptide" evidence="17">
    <location>
        <begin position="1"/>
        <end position="26"/>
    </location>
</feature>
<evidence type="ECO:0000256" key="14">
    <source>
        <dbReference type="PROSITE-ProRule" id="PRU01360"/>
    </source>
</evidence>
<keyword evidence="9" id="KW-0406">Ion transport</keyword>
<dbReference type="Pfam" id="PF07715">
    <property type="entry name" value="Plug"/>
    <property type="match status" value="1"/>
</dbReference>
<reference evidence="21" key="1">
    <citation type="submission" date="2017-05" db="EMBL/GenBank/DDBJ databases">
        <title>Complete and WGS of Bordetella genogroups.</title>
        <authorList>
            <person name="Spilker T."/>
            <person name="Lipuma J."/>
        </authorList>
    </citation>
    <scope>NUCLEOTIDE SEQUENCE [LARGE SCALE GENOMIC DNA]</scope>
    <source>
        <strain evidence="21">AU6712</strain>
    </source>
</reference>
<keyword evidence="6 14" id="KW-0812">Transmembrane</keyword>
<evidence type="ECO:0000256" key="1">
    <source>
        <dbReference type="ARBA" id="ARBA00004571"/>
    </source>
</evidence>
<dbReference type="InterPro" id="IPR036942">
    <property type="entry name" value="Beta-barrel_TonB_sf"/>
</dbReference>
<evidence type="ECO:0000313" key="21">
    <source>
        <dbReference type="Proteomes" id="UP000216429"/>
    </source>
</evidence>
<evidence type="ECO:0000256" key="17">
    <source>
        <dbReference type="SAM" id="SignalP"/>
    </source>
</evidence>
<keyword evidence="21" id="KW-1185">Reference proteome</keyword>
<evidence type="ECO:0000256" key="5">
    <source>
        <dbReference type="ARBA" id="ARBA00022496"/>
    </source>
</evidence>
<feature type="region of interest" description="Disordered" evidence="16">
    <location>
        <begin position="264"/>
        <end position="289"/>
    </location>
</feature>
<evidence type="ECO:0000256" key="8">
    <source>
        <dbReference type="ARBA" id="ARBA00023004"/>
    </source>
</evidence>
<evidence type="ECO:0000256" key="9">
    <source>
        <dbReference type="ARBA" id="ARBA00023065"/>
    </source>
</evidence>
<dbReference type="GO" id="GO:0015344">
    <property type="term" value="F:siderophore uptake transmembrane transporter activity"/>
    <property type="evidence" value="ECO:0007669"/>
    <property type="project" value="TreeGrafter"/>
</dbReference>
<dbReference type="Gene3D" id="2.40.170.20">
    <property type="entry name" value="TonB-dependent receptor, beta-barrel domain"/>
    <property type="match status" value="1"/>
</dbReference>
<feature type="domain" description="TonB-dependent receptor-like beta-barrel" evidence="18">
    <location>
        <begin position="251"/>
        <end position="671"/>
    </location>
</feature>
<dbReference type="PROSITE" id="PS52016">
    <property type="entry name" value="TONB_DEPENDENT_REC_3"/>
    <property type="match status" value="1"/>
</dbReference>
<dbReference type="InterPro" id="IPR000531">
    <property type="entry name" value="Beta-barrel_TonB"/>
</dbReference>
<dbReference type="GO" id="GO:0015891">
    <property type="term" value="P:siderophore transport"/>
    <property type="evidence" value="ECO:0007669"/>
    <property type="project" value="InterPro"/>
</dbReference>
<keyword evidence="7 17" id="KW-0732">Signal</keyword>
<dbReference type="InterPro" id="IPR010105">
    <property type="entry name" value="TonB_sidphr_rcpt"/>
</dbReference>
<comment type="caution">
    <text evidence="20">The sequence shown here is derived from an EMBL/GenBank/DDBJ whole genome shotgun (WGS) entry which is preliminary data.</text>
</comment>
<dbReference type="InterPro" id="IPR037066">
    <property type="entry name" value="Plug_dom_sf"/>
</dbReference>
<evidence type="ECO:0000256" key="11">
    <source>
        <dbReference type="ARBA" id="ARBA00023136"/>
    </source>
</evidence>
<evidence type="ECO:0000256" key="12">
    <source>
        <dbReference type="ARBA" id="ARBA00023170"/>
    </source>
</evidence>
<evidence type="ECO:0000256" key="15">
    <source>
        <dbReference type="RuleBase" id="RU003357"/>
    </source>
</evidence>
<dbReference type="InterPro" id="IPR039426">
    <property type="entry name" value="TonB-dep_rcpt-like"/>
</dbReference>
<keyword evidence="12 20" id="KW-0675">Receptor</keyword>
<dbReference type="PANTHER" id="PTHR32552">
    <property type="entry name" value="FERRICHROME IRON RECEPTOR-RELATED"/>
    <property type="match status" value="1"/>
</dbReference>
<evidence type="ECO:0000256" key="7">
    <source>
        <dbReference type="ARBA" id="ARBA00022729"/>
    </source>
</evidence>
<dbReference type="PANTHER" id="PTHR32552:SF68">
    <property type="entry name" value="FERRICHROME OUTER MEMBRANE TRANSPORTER_PHAGE RECEPTOR"/>
    <property type="match status" value="1"/>
</dbReference>
<keyword evidence="4 14" id="KW-1134">Transmembrane beta strand</keyword>
<proteinExistence type="inferred from homology"/>
<evidence type="ECO:0000256" key="16">
    <source>
        <dbReference type="SAM" id="MobiDB-lite"/>
    </source>
</evidence>
<dbReference type="SUPFAM" id="SSF56935">
    <property type="entry name" value="Porins"/>
    <property type="match status" value="1"/>
</dbReference>